<gene>
    <name evidence="8" type="ORF">Vretifemale_15582</name>
</gene>
<keyword evidence="9" id="KW-1185">Reference proteome</keyword>
<dbReference type="InterPro" id="IPR014748">
    <property type="entry name" value="Enoyl-CoA_hydra_C"/>
</dbReference>
<keyword evidence="4" id="KW-0443">Lipid metabolism</keyword>
<comment type="similarity">
    <text evidence="2 6">Belongs to the enoyl-CoA hydratase/isomerase family.</text>
</comment>
<evidence type="ECO:0000256" key="2">
    <source>
        <dbReference type="ARBA" id="ARBA00005254"/>
    </source>
</evidence>
<dbReference type="OrthoDB" id="14970at2759"/>
<feature type="compositionally biased region" description="Gly residues" evidence="7">
    <location>
        <begin position="368"/>
        <end position="378"/>
    </location>
</feature>
<evidence type="ECO:0000256" key="4">
    <source>
        <dbReference type="ARBA" id="ARBA00023098"/>
    </source>
</evidence>
<dbReference type="UniPathway" id="UPA00659"/>
<comment type="caution">
    <text evidence="8">The sequence shown here is derived from an EMBL/GenBank/DDBJ whole genome shotgun (WGS) entry which is preliminary data.</text>
</comment>
<dbReference type="GO" id="GO:0006635">
    <property type="term" value="P:fatty acid beta-oxidation"/>
    <property type="evidence" value="ECO:0007669"/>
    <property type="project" value="UniProtKB-UniPathway"/>
</dbReference>
<dbReference type="PANTHER" id="PTHR43149:SF1">
    <property type="entry name" value="DELTA(3,5)-DELTA(2,4)-DIENOYL-COA ISOMERASE, MITOCHONDRIAL"/>
    <property type="match status" value="1"/>
</dbReference>
<dbReference type="Gene3D" id="3.90.226.10">
    <property type="entry name" value="2-enoyl-CoA Hydratase, Chain A, domain 1"/>
    <property type="match status" value="1"/>
</dbReference>
<name>A0A8J4CRI2_9CHLO</name>
<dbReference type="SUPFAM" id="SSF52096">
    <property type="entry name" value="ClpP/crotonase"/>
    <property type="match status" value="1"/>
</dbReference>
<accession>A0A8J4CRI2</accession>
<evidence type="ECO:0000256" key="3">
    <source>
        <dbReference type="ARBA" id="ARBA00022832"/>
    </source>
</evidence>
<dbReference type="Pfam" id="PF00378">
    <property type="entry name" value="ECH_1"/>
    <property type="match status" value="2"/>
</dbReference>
<dbReference type="InterPro" id="IPR018376">
    <property type="entry name" value="Enoyl-CoA_hyd/isom_CS"/>
</dbReference>
<dbReference type="InterPro" id="IPR045002">
    <property type="entry name" value="Ech1-like"/>
</dbReference>
<dbReference type="Gene3D" id="1.10.12.10">
    <property type="entry name" value="Lyase 2-enoyl-coa Hydratase, Chain A, domain 2"/>
    <property type="match status" value="1"/>
</dbReference>
<feature type="region of interest" description="Disordered" evidence="7">
    <location>
        <begin position="344"/>
        <end position="393"/>
    </location>
</feature>
<keyword evidence="3" id="KW-0276">Fatty acid metabolism</keyword>
<evidence type="ECO:0000256" key="6">
    <source>
        <dbReference type="RuleBase" id="RU003707"/>
    </source>
</evidence>
<evidence type="ECO:0000256" key="5">
    <source>
        <dbReference type="ARBA" id="ARBA00023235"/>
    </source>
</evidence>
<keyword evidence="5" id="KW-0413">Isomerase</keyword>
<evidence type="ECO:0000256" key="7">
    <source>
        <dbReference type="SAM" id="MobiDB-lite"/>
    </source>
</evidence>
<dbReference type="EMBL" id="BNCP01000040">
    <property type="protein sequence ID" value="GIL87536.1"/>
    <property type="molecule type" value="Genomic_DNA"/>
</dbReference>
<comment type="pathway">
    <text evidence="1">Lipid metabolism; fatty acid beta-oxidation.</text>
</comment>
<dbReference type="PANTHER" id="PTHR43149">
    <property type="entry name" value="ENOYL-COA HYDRATASE"/>
    <property type="match status" value="1"/>
</dbReference>
<evidence type="ECO:0000313" key="8">
    <source>
        <dbReference type="EMBL" id="GIL87536.1"/>
    </source>
</evidence>
<reference evidence="8" key="1">
    <citation type="journal article" date="2021" name="Proc. Natl. Acad. Sci. U.S.A.">
        <title>Three genomes in the algal genus Volvox reveal the fate of a haploid sex-determining region after a transition to homothallism.</title>
        <authorList>
            <person name="Yamamoto K."/>
            <person name="Hamaji T."/>
            <person name="Kawai-Toyooka H."/>
            <person name="Matsuzaki R."/>
            <person name="Takahashi F."/>
            <person name="Nishimura Y."/>
            <person name="Kawachi M."/>
            <person name="Noguchi H."/>
            <person name="Minakuchi Y."/>
            <person name="Umen J.G."/>
            <person name="Toyoda A."/>
            <person name="Nozaki H."/>
        </authorList>
    </citation>
    <scope>NUCLEOTIDE SEQUENCE</scope>
    <source>
        <strain evidence="8">NIES-3786</strain>
    </source>
</reference>
<evidence type="ECO:0000256" key="1">
    <source>
        <dbReference type="ARBA" id="ARBA00005005"/>
    </source>
</evidence>
<dbReference type="AlphaFoldDB" id="A0A8J4CRI2"/>
<evidence type="ECO:0000313" key="9">
    <source>
        <dbReference type="Proteomes" id="UP000747110"/>
    </source>
</evidence>
<protein>
    <submittedName>
        <fullName evidence="8">Uncharacterized protein</fullName>
    </submittedName>
</protein>
<sequence length="393" mass="39423">MKMATPDFETPKLANVLKGYTSLIAGHVAGVAQGGIAYLELARPHRHNSFHEELWIEFPKALQELDAHADTRVIIIAGQGKSFCAGIDVGYLKRNFAAMAPATGVPGRTPSAATAAAVTGAAATTAPSAAAATAATAALPGACPGAQRAIIRRNILALQDAYSELERCRSPVVAAVHGRCIGGGVDLITACDLRICSEDATFCVKEVDLAIAADVGTLQRLPHIVGHGVAMDLALTARTVGAAEAHRIGLVSSVVPTVNGASTGSTTHGTSSSGRGAVVAAAVQLAATIASKPQLAVQGTKRVLLHSRDHPLVAGGLDYVATWNSAQLISNDLITMLGGGGGARGGPGAGSGAVGGTGRVPANASGVDGDGSGDGDGGSNTATVRVCHPRPRL</sequence>
<dbReference type="GO" id="GO:0051750">
    <property type="term" value="F:delta(3,5)-delta(2,4)-dienoyl-CoA isomerase activity"/>
    <property type="evidence" value="ECO:0007669"/>
    <property type="project" value="TreeGrafter"/>
</dbReference>
<dbReference type="InterPro" id="IPR001753">
    <property type="entry name" value="Enoyl-CoA_hydra/iso"/>
</dbReference>
<dbReference type="Proteomes" id="UP000747110">
    <property type="component" value="Unassembled WGS sequence"/>
</dbReference>
<dbReference type="InterPro" id="IPR029045">
    <property type="entry name" value="ClpP/crotonase-like_dom_sf"/>
</dbReference>
<organism evidence="8 9">
    <name type="scientific">Volvox reticuliferus</name>
    <dbReference type="NCBI Taxonomy" id="1737510"/>
    <lineage>
        <taxon>Eukaryota</taxon>
        <taxon>Viridiplantae</taxon>
        <taxon>Chlorophyta</taxon>
        <taxon>core chlorophytes</taxon>
        <taxon>Chlorophyceae</taxon>
        <taxon>CS clade</taxon>
        <taxon>Chlamydomonadales</taxon>
        <taxon>Volvocaceae</taxon>
        <taxon>Volvox</taxon>
    </lineage>
</organism>
<dbReference type="CDD" id="cd06558">
    <property type="entry name" value="crotonase-like"/>
    <property type="match status" value="1"/>
</dbReference>
<proteinExistence type="inferred from homology"/>
<feature type="compositionally biased region" description="Gly residues" evidence="7">
    <location>
        <begin position="344"/>
        <end position="358"/>
    </location>
</feature>
<dbReference type="PROSITE" id="PS00166">
    <property type="entry name" value="ENOYL_COA_HYDRATASE"/>
    <property type="match status" value="1"/>
</dbReference>